<dbReference type="Proteomes" id="UP000257109">
    <property type="component" value="Unassembled WGS sequence"/>
</dbReference>
<evidence type="ECO:0000256" key="1">
    <source>
        <dbReference type="SAM" id="MobiDB-lite"/>
    </source>
</evidence>
<gene>
    <name evidence="2" type="ORF">CR513_18724</name>
</gene>
<feature type="compositionally biased region" description="Polar residues" evidence="1">
    <location>
        <begin position="44"/>
        <end position="56"/>
    </location>
</feature>
<dbReference type="OrthoDB" id="778454at2759"/>
<organism evidence="2 3">
    <name type="scientific">Mucuna pruriens</name>
    <name type="common">Velvet bean</name>
    <name type="synonym">Dolichos pruriens</name>
    <dbReference type="NCBI Taxonomy" id="157652"/>
    <lineage>
        <taxon>Eukaryota</taxon>
        <taxon>Viridiplantae</taxon>
        <taxon>Streptophyta</taxon>
        <taxon>Embryophyta</taxon>
        <taxon>Tracheophyta</taxon>
        <taxon>Spermatophyta</taxon>
        <taxon>Magnoliopsida</taxon>
        <taxon>eudicotyledons</taxon>
        <taxon>Gunneridae</taxon>
        <taxon>Pentapetalae</taxon>
        <taxon>rosids</taxon>
        <taxon>fabids</taxon>
        <taxon>Fabales</taxon>
        <taxon>Fabaceae</taxon>
        <taxon>Papilionoideae</taxon>
        <taxon>50 kb inversion clade</taxon>
        <taxon>NPAAA clade</taxon>
        <taxon>indigoferoid/millettioid clade</taxon>
        <taxon>Phaseoleae</taxon>
        <taxon>Mucuna</taxon>
    </lineage>
</organism>
<feature type="region of interest" description="Disordered" evidence="1">
    <location>
        <begin position="13"/>
        <end position="69"/>
    </location>
</feature>
<comment type="caution">
    <text evidence="2">The sequence shown here is derived from an EMBL/GenBank/DDBJ whole genome shotgun (WGS) entry which is preliminary data.</text>
</comment>
<evidence type="ECO:0000313" key="3">
    <source>
        <dbReference type="Proteomes" id="UP000257109"/>
    </source>
</evidence>
<name>A0A371H6Q3_MUCPR</name>
<feature type="non-terminal residue" evidence="2">
    <location>
        <position position="1"/>
    </location>
</feature>
<feature type="non-terminal residue" evidence="2">
    <location>
        <position position="121"/>
    </location>
</feature>
<reference evidence="2" key="1">
    <citation type="submission" date="2018-05" db="EMBL/GenBank/DDBJ databases">
        <title>Draft genome of Mucuna pruriens seed.</title>
        <authorList>
            <person name="Nnadi N.E."/>
            <person name="Vos R."/>
            <person name="Hasami M.H."/>
            <person name="Devisetty U.K."/>
            <person name="Aguiy J.C."/>
        </authorList>
    </citation>
    <scope>NUCLEOTIDE SEQUENCE [LARGE SCALE GENOMIC DNA]</scope>
    <source>
        <strain evidence="2">JCA_2017</strain>
    </source>
</reference>
<dbReference type="EMBL" id="QJKJ01003468">
    <property type="protein sequence ID" value="RDX98363.1"/>
    <property type="molecule type" value="Genomic_DNA"/>
</dbReference>
<proteinExistence type="predicted"/>
<sequence>MQIDQLANLVSQIQSAGSENLPSQTIPNPKRRKREHRDADKRQGITTDSRVQQRAKTTPLPFPSRSLFANKPETDEDLLKMFRRVEINIPLLDAIKHIPEYAKFLKELCIHKRKKLKARAK</sequence>
<evidence type="ECO:0008006" key="4">
    <source>
        <dbReference type="Google" id="ProtNLM"/>
    </source>
</evidence>
<dbReference type="AlphaFoldDB" id="A0A371H6Q3"/>
<evidence type="ECO:0000313" key="2">
    <source>
        <dbReference type="EMBL" id="RDX98363.1"/>
    </source>
</evidence>
<feature type="compositionally biased region" description="Polar residues" evidence="1">
    <location>
        <begin position="13"/>
        <end position="27"/>
    </location>
</feature>
<protein>
    <recommendedName>
        <fullName evidence="4">Retrotransposon gag protein</fullName>
    </recommendedName>
</protein>
<keyword evidence="3" id="KW-1185">Reference proteome</keyword>
<accession>A0A371H6Q3</accession>